<sequence>MKNPNSAVERVKNHLAYQLGQVMIEFKVTGGGLALFKKLYCIKKQYKKEQRIYQQTIQIFPQLKYPSLESCPDYKESLRYRFHLSYMLGEVLIQSFKNLHKGAGFKLYKDFKRTHEEFKALKEILKEIKEPSIHTLKGISDNKEFLLKEYERIKEILKTHQNYPAILDNIFYNFSYFIQNFDLIEEWLLSDDFNQRYKKENHPYPSLLNPKKLNDENEEINYKNIAAKLAWDMNLPLPENYEFINISPHGSGRNAMENFYTKNKIFYRQLYWASSGFDRYEYNYCSLIDNKNLYCIIMISEYHFKDLSKFFLLIDKKVPVLLVVRDPISAIKCSINGIAFWGKKEIDITLKHKNFDALFGNLCSWRYVRDNGTVLGEWESSKTPVLENIKGYFRCGGFENSFFFQSSILASLKHCTKEVNFIETKDISKDKICQTMDYFAKKFGFNLNENQHSYNQVIYCPITCLLPFVLNVNDMKIIITNHSKNITKNPNRIKDFYDLDLKYEDIYISIDDKEFNLLKKDTTLFLKVKDYIKDFILALEKKIDEIENSKINENDVLNYIKKDKELMREVKKIFDQEYETIKQHRPDIVASWKYYQEFEKMCENEDLSLNS</sequence>
<dbReference type="InterPro" id="IPR021353">
    <property type="entry name" value="DUF2972"/>
</dbReference>
<dbReference type="Proteomes" id="UP000275504">
    <property type="component" value="Chromosome"/>
</dbReference>
<evidence type="ECO:0000313" key="2">
    <source>
        <dbReference type="Proteomes" id="UP000275504"/>
    </source>
</evidence>
<reference evidence="1 2" key="1">
    <citation type="submission" date="2018-12" db="EMBL/GenBank/DDBJ databases">
        <authorList>
            <consortium name="Pathogen Informatics"/>
        </authorList>
    </citation>
    <scope>NUCLEOTIDE SEQUENCE [LARGE SCALE GENOMIC DNA]</scope>
    <source>
        <strain evidence="1 2">NCTC11951</strain>
    </source>
</reference>
<accession>A0A3S4W0A6</accession>
<name>A0A3S4W0A6_CAMJU</name>
<dbReference type="GO" id="GO:0016740">
    <property type="term" value="F:transferase activity"/>
    <property type="evidence" value="ECO:0007669"/>
    <property type="project" value="UniProtKB-KW"/>
</dbReference>
<dbReference type="Pfam" id="PF11186">
    <property type="entry name" value="DUF2972"/>
    <property type="match status" value="1"/>
</dbReference>
<protein>
    <submittedName>
        <fullName evidence="1">Putative sugar transferase</fullName>
    </submittedName>
</protein>
<organism evidence="1 2">
    <name type="scientific">Campylobacter jejuni subsp. doylei</name>
    <dbReference type="NCBI Taxonomy" id="32021"/>
    <lineage>
        <taxon>Bacteria</taxon>
        <taxon>Pseudomonadati</taxon>
        <taxon>Campylobacterota</taxon>
        <taxon>Epsilonproteobacteria</taxon>
        <taxon>Campylobacterales</taxon>
        <taxon>Campylobacteraceae</taxon>
        <taxon>Campylobacter</taxon>
    </lineage>
</organism>
<gene>
    <name evidence="1" type="ORF">NCTC11951_01539</name>
</gene>
<evidence type="ECO:0000313" key="1">
    <source>
        <dbReference type="EMBL" id="VEG62404.1"/>
    </source>
</evidence>
<keyword evidence="1" id="KW-0808">Transferase</keyword>
<proteinExistence type="predicted"/>
<dbReference type="EMBL" id="LR134359">
    <property type="protein sequence ID" value="VEG62404.1"/>
    <property type="molecule type" value="Genomic_DNA"/>
</dbReference>
<dbReference type="AlphaFoldDB" id="A0A3S4W0A6"/>